<proteinExistence type="predicted"/>
<sequence>MRRIAVVVAEDQRIAVVVNRVDGEVLQRLFIYAVVTPDAAGQYGGAVFGAVFDRDGEQGSVACLGDTFVQVSSYYSQVQEAQRACVWMAKDKASGLVRTYRVSEPAVQRVRRIADGNEMLTLARFLLDEAFTLAVLSE</sequence>
<keyword evidence="2" id="KW-1185">Reference proteome</keyword>
<accession>A0A402AHN0</accession>
<dbReference type="AlphaFoldDB" id="A0A402AHN0"/>
<organism evidence="1 2">
    <name type="scientific">Dictyobacter kobayashii</name>
    <dbReference type="NCBI Taxonomy" id="2014872"/>
    <lineage>
        <taxon>Bacteria</taxon>
        <taxon>Bacillati</taxon>
        <taxon>Chloroflexota</taxon>
        <taxon>Ktedonobacteria</taxon>
        <taxon>Ktedonobacterales</taxon>
        <taxon>Dictyobacteraceae</taxon>
        <taxon>Dictyobacter</taxon>
    </lineage>
</organism>
<evidence type="ECO:0000313" key="2">
    <source>
        <dbReference type="Proteomes" id="UP000287188"/>
    </source>
</evidence>
<dbReference type="EMBL" id="BIFS01000001">
    <property type="protein sequence ID" value="GCE18631.1"/>
    <property type="molecule type" value="Genomic_DNA"/>
</dbReference>
<dbReference type="Proteomes" id="UP000287188">
    <property type="component" value="Unassembled WGS sequence"/>
</dbReference>
<dbReference type="RefSeq" id="WP_126550137.1">
    <property type="nucleotide sequence ID" value="NZ_BIFS01000001.1"/>
</dbReference>
<gene>
    <name evidence="1" type="ORF">KDK_24310</name>
</gene>
<protein>
    <submittedName>
        <fullName evidence="1">Uncharacterized protein</fullName>
    </submittedName>
</protein>
<evidence type="ECO:0000313" key="1">
    <source>
        <dbReference type="EMBL" id="GCE18631.1"/>
    </source>
</evidence>
<reference evidence="2" key="1">
    <citation type="submission" date="2018-12" db="EMBL/GenBank/DDBJ databases">
        <title>Tengunoibacter tsumagoiensis gen. nov., sp. nov., Dictyobacter kobayashii sp. nov., D. alpinus sp. nov., and D. joshuensis sp. nov. and description of Dictyobacteraceae fam. nov. within the order Ktedonobacterales isolated from Tengu-no-mugimeshi.</title>
        <authorList>
            <person name="Wang C.M."/>
            <person name="Zheng Y."/>
            <person name="Sakai Y."/>
            <person name="Toyoda A."/>
            <person name="Minakuchi Y."/>
            <person name="Abe K."/>
            <person name="Yokota A."/>
            <person name="Yabe S."/>
        </authorList>
    </citation>
    <scope>NUCLEOTIDE SEQUENCE [LARGE SCALE GENOMIC DNA]</scope>
    <source>
        <strain evidence="2">Uno11</strain>
    </source>
</reference>
<comment type="caution">
    <text evidence="1">The sequence shown here is derived from an EMBL/GenBank/DDBJ whole genome shotgun (WGS) entry which is preliminary data.</text>
</comment>
<name>A0A402AHN0_9CHLR</name>